<dbReference type="RefSeq" id="XP_003224791.1">
    <property type="nucleotide sequence ID" value="XM_003224743.4"/>
</dbReference>
<keyword evidence="3 6" id="KW-1133">Transmembrane helix</keyword>
<dbReference type="GO" id="GO:0016327">
    <property type="term" value="C:apicolateral plasma membrane"/>
    <property type="evidence" value="ECO:0007669"/>
    <property type="project" value="Ensembl"/>
</dbReference>
<name>H9GC36_ANOCA</name>
<dbReference type="OMA" id="CVYVAYS"/>
<dbReference type="KEGG" id="acs:100564013"/>
<evidence type="ECO:0000256" key="3">
    <source>
        <dbReference type="ARBA" id="ARBA00022989"/>
    </source>
</evidence>
<reference evidence="7" key="3">
    <citation type="submission" date="2025-09" db="UniProtKB">
        <authorList>
            <consortium name="Ensembl"/>
        </authorList>
    </citation>
    <scope>IDENTIFICATION</scope>
</reference>
<dbReference type="Bgee" id="ENSACAG00000006949">
    <property type="expression patterns" value="Expressed in skeletal muscle tissue and 1 other cell type or tissue"/>
</dbReference>
<dbReference type="Proteomes" id="UP000001646">
    <property type="component" value="Unplaced"/>
</dbReference>
<feature type="transmembrane region" description="Helical" evidence="6">
    <location>
        <begin position="122"/>
        <end position="153"/>
    </location>
</feature>
<evidence type="ECO:0000256" key="4">
    <source>
        <dbReference type="ARBA" id="ARBA00023136"/>
    </source>
</evidence>
<dbReference type="GO" id="GO:0016324">
    <property type="term" value="C:apical plasma membrane"/>
    <property type="evidence" value="ECO:0000318"/>
    <property type="project" value="GO_Central"/>
</dbReference>
<evidence type="ECO:0000313" key="8">
    <source>
        <dbReference type="Proteomes" id="UP000001646"/>
    </source>
</evidence>
<dbReference type="AlphaFoldDB" id="H9GC36"/>
<evidence type="ECO:0000256" key="2">
    <source>
        <dbReference type="ARBA" id="ARBA00022692"/>
    </source>
</evidence>
<evidence type="ECO:0000313" key="7">
    <source>
        <dbReference type="Ensembl" id="ENSACAP00000006786.1"/>
    </source>
</evidence>
<dbReference type="Gene3D" id="1.20.140.150">
    <property type="match status" value="1"/>
</dbReference>
<dbReference type="GeneID" id="100564013"/>
<dbReference type="OrthoDB" id="9626630at2759"/>
<dbReference type="CTD" id="283953"/>
<proteinExistence type="predicted"/>
<dbReference type="HOGENOM" id="CLU_102991_0_0_1"/>
<feature type="transmembrane region" description="Helical" evidence="6">
    <location>
        <begin position="94"/>
        <end position="115"/>
    </location>
</feature>
<dbReference type="GeneTree" id="ENSGT00390000011615"/>
<dbReference type="InterPro" id="IPR004031">
    <property type="entry name" value="PMP22/EMP/MP20/Claudin"/>
</dbReference>
<sequence>MKLTLNMVALFAALAGIFSFSFLIAAISTDFWYLIDASKLEKMSNRTESLSSHSGLWRTCQLKSNCLPIANPFKSGTENITTSHQQLLNMHGTFVILLPLSLVVMTFGGMTGFIATLAQVYLLLIFTGLFFLFGAILTLTGLSIYIAYSAAAFKEVSYLLREKNLLEHINIQFGWSLAFAWFSFATEVLTGLAFLLMSRMVGLQPRGNSSI</sequence>
<comment type="subcellular location">
    <subcellularLocation>
        <location evidence="1">Membrane</location>
        <topology evidence="1">Multi-pass membrane protein</topology>
    </subcellularLocation>
</comment>
<accession>H9GC36</accession>
<evidence type="ECO:0000256" key="5">
    <source>
        <dbReference type="ARBA" id="ARBA00023180"/>
    </source>
</evidence>
<gene>
    <name evidence="7" type="primary">TMEM114</name>
</gene>
<organism evidence="7 8">
    <name type="scientific">Anolis carolinensis</name>
    <name type="common">Green anole</name>
    <name type="synonym">American chameleon</name>
    <dbReference type="NCBI Taxonomy" id="28377"/>
    <lineage>
        <taxon>Eukaryota</taxon>
        <taxon>Metazoa</taxon>
        <taxon>Chordata</taxon>
        <taxon>Craniata</taxon>
        <taxon>Vertebrata</taxon>
        <taxon>Euteleostomi</taxon>
        <taxon>Lepidosauria</taxon>
        <taxon>Squamata</taxon>
        <taxon>Bifurcata</taxon>
        <taxon>Unidentata</taxon>
        <taxon>Episquamata</taxon>
        <taxon>Toxicofera</taxon>
        <taxon>Iguania</taxon>
        <taxon>Dactyloidae</taxon>
        <taxon>Anolis</taxon>
    </lineage>
</organism>
<dbReference type="STRING" id="28377.ENSACAP00000006786"/>
<evidence type="ECO:0000256" key="1">
    <source>
        <dbReference type="ARBA" id="ARBA00004141"/>
    </source>
</evidence>
<keyword evidence="4 6" id="KW-0472">Membrane</keyword>
<dbReference type="FunFam" id="1.20.140.150:FF:000021">
    <property type="entry name" value="Transmembrane protein 114"/>
    <property type="match status" value="1"/>
</dbReference>
<reference evidence="7" key="1">
    <citation type="submission" date="2009-12" db="EMBL/GenBank/DDBJ databases">
        <title>The Genome Sequence of Anolis carolinensis (Green Anole Lizard).</title>
        <authorList>
            <consortium name="The Genome Sequencing Platform"/>
            <person name="Di Palma F."/>
            <person name="Alfoldi J."/>
            <person name="Heiman D."/>
            <person name="Young S."/>
            <person name="Grabherr M."/>
            <person name="Johnson J."/>
            <person name="Lander E.S."/>
            <person name="Lindblad-Toh K."/>
        </authorList>
    </citation>
    <scope>NUCLEOTIDE SEQUENCE [LARGE SCALE GENOMIC DNA]</scope>
    <source>
        <strain evidence="7">JBL SC #1</strain>
    </source>
</reference>
<dbReference type="PANTHER" id="PTHR20516:SF2">
    <property type="entry name" value="TRANSMEMBRANE PROTEIN 114"/>
    <property type="match status" value="1"/>
</dbReference>
<keyword evidence="5" id="KW-0325">Glycoprotein</keyword>
<feature type="transmembrane region" description="Helical" evidence="6">
    <location>
        <begin position="173"/>
        <end position="196"/>
    </location>
</feature>
<dbReference type="PANTHER" id="PTHR20516">
    <property type="entry name" value="TRANSMEMBRANE PROTEIN 114/235 FAMILY MEMBER"/>
    <property type="match status" value="1"/>
</dbReference>
<dbReference type="InterPro" id="IPR039951">
    <property type="entry name" value="TMEM114/TMEM235"/>
</dbReference>
<dbReference type="eggNOG" id="ENOG502QR97">
    <property type="taxonomic scope" value="Eukaryota"/>
</dbReference>
<dbReference type="Pfam" id="PF13903">
    <property type="entry name" value="Claudin_2"/>
    <property type="match status" value="1"/>
</dbReference>
<dbReference type="Ensembl" id="ENSACAT00000006934.3">
    <property type="protein sequence ID" value="ENSACAP00000006786.1"/>
    <property type="gene ID" value="ENSACAG00000006949.3"/>
</dbReference>
<evidence type="ECO:0000256" key="6">
    <source>
        <dbReference type="SAM" id="Phobius"/>
    </source>
</evidence>
<protein>
    <submittedName>
        <fullName evidence="7">Transmembrane protein 114</fullName>
    </submittedName>
</protein>
<dbReference type="InParanoid" id="H9GC36"/>
<keyword evidence="2 6" id="KW-0812">Transmembrane</keyword>
<reference evidence="7" key="2">
    <citation type="submission" date="2025-08" db="UniProtKB">
        <authorList>
            <consortium name="Ensembl"/>
        </authorList>
    </citation>
    <scope>IDENTIFICATION</scope>
</reference>
<keyword evidence="8" id="KW-1185">Reference proteome</keyword>